<dbReference type="AlphaFoldDB" id="A0A182WQ17"/>
<evidence type="ECO:0000313" key="1">
    <source>
        <dbReference type="EnsemblMetazoa" id="AMIN014752-PA"/>
    </source>
</evidence>
<accession>A0A182WQ17</accession>
<dbReference type="EnsemblMetazoa" id="AMIN014752-RA">
    <property type="protein sequence ID" value="AMIN014752-PA"/>
    <property type="gene ID" value="AMIN014752"/>
</dbReference>
<dbReference type="VEuPathDB" id="VectorBase:AMIN014752"/>
<dbReference type="Proteomes" id="UP000075920">
    <property type="component" value="Unassembled WGS sequence"/>
</dbReference>
<organism evidence="1 2">
    <name type="scientific">Anopheles minimus</name>
    <dbReference type="NCBI Taxonomy" id="112268"/>
    <lineage>
        <taxon>Eukaryota</taxon>
        <taxon>Metazoa</taxon>
        <taxon>Ecdysozoa</taxon>
        <taxon>Arthropoda</taxon>
        <taxon>Hexapoda</taxon>
        <taxon>Insecta</taxon>
        <taxon>Pterygota</taxon>
        <taxon>Neoptera</taxon>
        <taxon>Endopterygota</taxon>
        <taxon>Diptera</taxon>
        <taxon>Nematocera</taxon>
        <taxon>Culicoidea</taxon>
        <taxon>Culicidae</taxon>
        <taxon>Anophelinae</taxon>
        <taxon>Anopheles</taxon>
    </lineage>
</organism>
<sequence>MNHFTHSFGIHMNHLTAAKTNNIYPRLTFVVCVVMECRMKVLSFWHHFISLCNIFLTVKFSTHPQIEPAFCLSHARSTRILMCVCLVFSSKKVKTYKMSALLYF</sequence>
<proteinExistence type="predicted"/>
<reference evidence="2" key="1">
    <citation type="submission" date="2013-03" db="EMBL/GenBank/DDBJ databases">
        <title>The Genome Sequence of Anopheles minimus MINIMUS1.</title>
        <authorList>
            <consortium name="The Broad Institute Genomics Platform"/>
            <person name="Neafsey D.E."/>
            <person name="Walton C."/>
            <person name="Walker B."/>
            <person name="Young S.K."/>
            <person name="Zeng Q."/>
            <person name="Gargeya S."/>
            <person name="Fitzgerald M."/>
            <person name="Haas B."/>
            <person name="Abouelleil A."/>
            <person name="Allen A.W."/>
            <person name="Alvarado L."/>
            <person name="Arachchi H.M."/>
            <person name="Berlin A.M."/>
            <person name="Chapman S.B."/>
            <person name="Gainer-Dewar J."/>
            <person name="Goldberg J."/>
            <person name="Griggs A."/>
            <person name="Gujja S."/>
            <person name="Hansen M."/>
            <person name="Howarth C."/>
            <person name="Imamovic A."/>
            <person name="Ireland A."/>
            <person name="Larimer J."/>
            <person name="McCowan C."/>
            <person name="Murphy C."/>
            <person name="Pearson M."/>
            <person name="Poon T.W."/>
            <person name="Priest M."/>
            <person name="Roberts A."/>
            <person name="Saif S."/>
            <person name="Shea T."/>
            <person name="Sisk P."/>
            <person name="Sykes S."/>
            <person name="Wortman J."/>
            <person name="Nusbaum C."/>
            <person name="Birren B."/>
        </authorList>
    </citation>
    <scope>NUCLEOTIDE SEQUENCE [LARGE SCALE GENOMIC DNA]</scope>
    <source>
        <strain evidence="2">MINIMUS1</strain>
    </source>
</reference>
<evidence type="ECO:0000313" key="2">
    <source>
        <dbReference type="Proteomes" id="UP000075920"/>
    </source>
</evidence>
<protein>
    <submittedName>
        <fullName evidence="1">Uncharacterized protein</fullName>
    </submittedName>
</protein>
<reference evidence="1" key="2">
    <citation type="submission" date="2020-05" db="UniProtKB">
        <authorList>
            <consortium name="EnsemblMetazoa"/>
        </authorList>
    </citation>
    <scope>IDENTIFICATION</scope>
    <source>
        <strain evidence="1">MINIMUS1</strain>
    </source>
</reference>
<keyword evidence="2" id="KW-1185">Reference proteome</keyword>
<name>A0A182WQ17_9DIPT</name>